<evidence type="ECO:0000256" key="1">
    <source>
        <dbReference type="SAM" id="SignalP"/>
    </source>
</evidence>
<dbReference type="Pfam" id="PF00753">
    <property type="entry name" value="Lactamase_B"/>
    <property type="match status" value="1"/>
</dbReference>
<dbReference type="PANTHER" id="PTHR30619:SF7">
    <property type="entry name" value="BETA-LACTAMASE DOMAIN PROTEIN"/>
    <property type="match status" value="1"/>
</dbReference>
<dbReference type="InterPro" id="IPR036866">
    <property type="entry name" value="RibonucZ/Hydroxyglut_hydro"/>
</dbReference>
<feature type="domain" description="Metallo-beta-lactamase" evidence="2">
    <location>
        <begin position="50"/>
        <end position="245"/>
    </location>
</feature>
<dbReference type="InterPro" id="IPR052159">
    <property type="entry name" value="Competence_DNA_uptake"/>
</dbReference>
<dbReference type="InterPro" id="IPR001279">
    <property type="entry name" value="Metallo-B-lactamas"/>
</dbReference>
<dbReference type="SMART" id="SM00849">
    <property type="entry name" value="Lactamase_B"/>
    <property type="match status" value="1"/>
</dbReference>
<dbReference type="EMBL" id="CP102290">
    <property type="protein sequence ID" value="UWP59307.1"/>
    <property type="molecule type" value="Genomic_DNA"/>
</dbReference>
<proteinExistence type="predicted"/>
<name>A0ABY5VG84_9FIRM</name>
<accession>A0ABY5VG84</accession>
<dbReference type="Gene3D" id="3.60.15.10">
    <property type="entry name" value="Ribonuclease Z/Hydroxyacylglutathione hydrolase-like"/>
    <property type="match status" value="1"/>
</dbReference>
<evidence type="ECO:0000313" key="3">
    <source>
        <dbReference type="EMBL" id="UWP59307.1"/>
    </source>
</evidence>
<organism evidence="3 4">
    <name type="scientific">Ruminococcus gauvreauii</name>
    <dbReference type="NCBI Taxonomy" id="438033"/>
    <lineage>
        <taxon>Bacteria</taxon>
        <taxon>Bacillati</taxon>
        <taxon>Bacillota</taxon>
        <taxon>Clostridia</taxon>
        <taxon>Eubacteriales</taxon>
        <taxon>Oscillospiraceae</taxon>
        <taxon>Ruminococcus</taxon>
    </lineage>
</organism>
<dbReference type="CDD" id="cd07731">
    <property type="entry name" value="ComA-like_MBL-fold"/>
    <property type="match status" value="1"/>
</dbReference>
<gene>
    <name evidence="3" type="ORF">NQ502_18415</name>
</gene>
<dbReference type="RefSeq" id="WP_083963178.1">
    <property type="nucleotide sequence ID" value="NZ_CABLBR010000006.1"/>
</dbReference>
<protein>
    <submittedName>
        <fullName evidence="3">MBL fold metallo-hydrolase</fullName>
    </submittedName>
</protein>
<keyword evidence="4" id="KW-1185">Reference proteome</keyword>
<keyword evidence="1" id="KW-0732">Signal</keyword>
<dbReference type="PANTHER" id="PTHR30619">
    <property type="entry name" value="DNA INTERNALIZATION/COMPETENCE PROTEIN COMEC/REC2"/>
    <property type="match status" value="1"/>
</dbReference>
<dbReference type="Proteomes" id="UP001060164">
    <property type="component" value="Chromosome"/>
</dbReference>
<evidence type="ECO:0000313" key="4">
    <source>
        <dbReference type="Proteomes" id="UP001060164"/>
    </source>
</evidence>
<dbReference type="InterPro" id="IPR035681">
    <property type="entry name" value="ComA-like_MBL"/>
</dbReference>
<sequence>MRKTDKVLRWLLRLLFILTVAAFTFSTADMTSAKPAKISTMEVHFIDVGQADSILVTSDKESLLIDAGNNDDGMTVVKYLERMKIQRLDYVICTHPHEDHIGGMDDVIDAFEIGTVIMPDKTHTSQTFLDVLRAVQKKKLGITPAQAGDVYSVGNGKFTILAPDKDADYGGDLNSWSVGIRLEHGENHFVFTGDGEERTEKDILSSGLDIRGDVLKAGHHGSETSNSERFIEAVKPEYVVISCGTGNQYGHPDASVLKYFAEQGIKVFRTDEQGTVIAKSDGSRITWNLKPSTSMTAGSRQTEQSVHITKTGKKYHNAGCEYLKSSDIEVEVQEAKAKGMTPCSRCRPPQ</sequence>
<feature type="chain" id="PRO_5046761636" evidence="1">
    <location>
        <begin position="23"/>
        <end position="350"/>
    </location>
</feature>
<dbReference type="SUPFAM" id="SSF56281">
    <property type="entry name" value="Metallo-hydrolase/oxidoreductase"/>
    <property type="match status" value="1"/>
</dbReference>
<feature type="signal peptide" evidence="1">
    <location>
        <begin position="1"/>
        <end position="22"/>
    </location>
</feature>
<reference evidence="3" key="1">
    <citation type="journal article" date="2022" name="Cell">
        <title>Design, construction, and in vivo augmentation of a complex gut microbiome.</title>
        <authorList>
            <person name="Cheng A.G."/>
            <person name="Ho P.Y."/>
            <person name="Aranda-Diaz A."/>
            <person name="Jain S."/>
            <person name="Yu F.B."/>
            <person name="Meng X."/>
            <person name="Wang M."/>
            <person name="Iakiviak M."/>
            <person name="Nagashima K."/>
            <person name="Zhao A."/>
            <person name="Murugkar P."/>
            <person name="Patil A."/>
            <person name="Atabakhsh K."/>
            <person name="Weakley A."/>
            <person name="Yan J."/>
            <person name="Brumbaugh A.R."/>
            <person name="Higginbottom S."/>
            <person name="Dimas A."/>
            <person name="Shiver A.L."/>
            <person name="Deutschbauer A."/>
            <person name="Neff N."/>
            <person name="Sonnenburg J.L."/>
            <person name="Huang K.C."/>
            <person name="Fischbach M.A."/>
        </authorList>
    </citation>
    <scope>NUCLEOTIDE SEQUENCE</scope>
    <source>
        <strain evidence="3">DSM 19829</strain>
    </source>
</reference>
<evidence type="ECO:0000259" key="2">
    <source>
        <dbReference type="SMART" id="SM00849"/>
    </source>
</evidence>